<protein>
    <submittedName>
        <fullName evidence="5">Plus-3 domain</fullName>
    </submittedName>
</protein>
<keyword evidence="6" id="KW-1185">Reference proteome</keyword>
<organism evidence="5 6">
    <name type="scientific">Dillenia turbinata</name>
    <dbReference type="NCBI Taxonomy" id="194707"/>
    <lineage>
        <taxon>Eukaryota</taxon>
        <taxon>Viridiplantae</taxon>
        <taxon>Streptophyta</taxon>
        <taxon>Embryophyta</taxon>
        <taxon>Tracheophyta</taxon>
        <taxon>Spermatophyta</taxon>
        <taxon>Magnoliopsida</taxon>
        <taxon>eudicotyledons</taxon>
        <taxon>Gunneridae</taxon>
        <taxon>Pentapetalae</taxon>
        <taxon>Dilleniales</taxon>
        <taxon>Dilleniaceae</taxon>
        <taxon>Dillenia</taxon>
    </lineage>
</organism>
<feature type="non-terminal residue" evidence="5">
    <location>
        <position position="1"/>
    </location>
</feature>
<dbReference type="AlphaFoldDB" id="A0AAN8VAJ5"/>
<dbReference type="InterPro" id="IPR036128">
    <property type="entry name" value="Plus3-like_sf"/>
</dbReference>
<dbReference type="SMART" id="SM00343">
    <property type="entry name" value="ZnF_C2HC"/>
    <property type="match status" value="2"/>
</dbReference>
<dbReference type="PANTHER" id="PTHR38940">
    <property type="entry name" value="PLUS3 DOMAIN-CONTAINING PROTEIN"/>
    <property type="match status" value="1"/>
</dbReference>
<dbReference type="Gene3D" id="3.90.70.200">
    <property type="entry name" value="Plus-3 domain"/>
    <property type="match status" value="1"/>
</dbReference>
<dbReference type="PROSITE" id="PS51360">
    <property type="entry name" value="PLUS3"/>
    <property type="match status" value="1"/>
</dbReference>
<sequence length="1044" mass="115069">KGLLHLGIIGPKGFELTSAVFPHPCSVVADTVCILSTMEKNDEISVAFQDCICLQGNMDGGNLPVTDLVLSVGYPQHCVQTSLKSDAGAGANAGSSVGLTFNASDHPSEIVWSPHRGLRLQFADSSLPENRSPLLWDVGPSNDIEFSPLQGITAGKPNYSHFVEDENFFAPCARDGVKNNVDKRNPSSQSPKCNTGIMKAKCNIENTEFIETMSNAVETSNVSANQKSDDIRSGEEKGLCSPIRIQTAGKAIISELPTLPDHGNEKMVNPPLLKLTNTRPIMEQTGPPSEQPNKRISSNIHDGFQDVDSGNRGRLELVLAFKNHNQSINHDTLSLTSNSPSRGQRELSSADVHEKKREMPTPGSNSAPHLEKLESSDENDLQPPIHKDAHSEANKSIAVDSTLKVKNGSEQAGVVLPRDDAIPIKASPINSRVHMCHRKGKEKALSDGDVNGRMSIRDDDSHESVESCNSAGLFSAGKKRWSFQQQLFVGSKRVKKQVEESPCSTSYVRQDSSFMTWISNIMRGLSKSDQNDTPLALTLPHLDHGDEGHDQKSNACKRNQNPRCKKTGFQNIFQSLYCPYVKMETRTTSDDNQTGEMSKKLDLAIRECDRKGTSVACSGGTINKQFFLSNENACIIQHERLISHFKSSHDCFESKDFSEYPLNIAGKELPVCASNTETSFGLKRIKTNADQKSACRLNPILPSQSLKISEATASVFTRRLDALKHIIPSYAIGIKTPGPTICFFCGRKGHDLHDCSDITESELEDLLKNVMSYDSVEEPACMCIRCFQLNHWAVACPTLSSKRHHQSECNQAIINNFSFTKLLSSSNSRPNPKLLESKENHQVGAVRTSSIVKETKVETGVDVEKKLISMTSDPVSSVSSPGKMCVASSLGKPDSCKNQTVFLQNFVNRQISELPTRIFETIKRLRISRADILKWMNSDRSLSQLDGYFLRLRISRREGLVGTGYLVASITGAHKERSIKSSTRPISVRVGGIKCTVESQYISNHDFLEDELMAWWCNASKSGSKALSEEELNTKVEERKRLGL</sequence>
<dbReference type="Gene3D" id="4.10.60.10">
    <property type="entry name" value="Zinc finger, CCHC-type"/>
    <property type="match status" value="1"/>
</dbReference>
<keyword evidence="1" id="KW-0863">Zinc-finger</keyword>
<dbReference type="Proteomes" id="UP001370490">
    <property type="component" value="Unassembled WGS sequence"/>
</dbReference>
<evidence type="ECO:0000256" key="2">
    <source>
        <dbReference type="SAM" id="MobiDB-lite"/>
    </source>
</evidence>
<dbReference type="GO" id="GO:0008270">
    <property type="term" value="F:zinc ion binding"/>
    <property type="evidence" value="ECO:0007669"/>
    <property type="project" value="UniProtKB-KW"/>
</dbReference>
<feature type="domain" description="Plus3" evidence="4">
    <location>
        <begin position="916"/>
        <end position="1044"/>
    </location>
</feature>
<dbReference type="EMBL" id="JBAMMX010000012">
    <property type="protein sequence ID" value="KAK6929844.1"/>
    <property type="molecule type" value="Genomic_DNA"/>
</dbReference>
<evidence type="ECO:0000259" key="4">
    <source>
        <dbReference type="PROSITE" id="PS51360"/>
    </source>
</evidence>
<proteinExistence type="predicted"/>
<dbReference type="InterPro" id="IPR001878">
    <property type="entry name" value="Znf_CCHC"/>
</dbReference>
<evidence type="ECO:0000313" key="5">
    <source>
        <dbReference type="EMBL" id="KAK6929844.1"/>
    </source>
</evidence>
<name>A0AAN8VAJ5_9MAGN</name>
<evidence type="ECO:0000313" key="6">
    <source>
        <dbReference type="Proteomes" id="UP001370490"/>
    </source>
</evidence>
<feature type="region of interest" description="Disordered" evidence="2">
    <location>
        <begin position="444"/>
        <end position="464"/>
    </location>
</feature>
<accession>A0AAN8VAJ5</accession>
<keyword evidence="1" id="KW-0479">Metal-binding</keyword>
<reference evidence="5 6" key="1">
    <citation type="submission" date="2023-12" db="EMBL/GenBank/DDBJ databases">
        <title>A high-quality genome assembly for Dillenia turbinata (Dilleniales).</title>
        <authorList>
            <person name="Chanderbali A."/>
        </authorList>
    </citation>
    <scope>NUCLEOTIDE SEQUENCE [LARGE SCALE GENOMIC DNA]</scope>
    <source>
        <strain evidence="5">LSX21</strain>
        <tissue evidence="5">Leaf</tissue>
    </source>
</reference>
<feature type="compositionally biased region" description="Basic and acidic residues" evidence="2">
    <location>
        <begin position="455"/>
        <end position="464"/>
    </location>
</feature>
<dbReference type="SMART" id="SM00719">
    <property type="entry name" value="Plus3"/>
    <property type="match status" value="1"/>
</dbReference>
<gene>
    <name evidence="5" type="ORF">RJ641_003938</name>
</gene>
<comment type="caution">
    <text evidence="5">The sequence shown here is derived from an EMBL/GenBank/DDBJ whole genome shotgun (WGS) entry which is preliminary data.</text>
</comment>
<feature type="domain" description="CCHC-type" evidence="3">
    <location>
        <begin position="742"/>
        <end position="755"/>
    </location>
</feature>
<dbReference type="Pfam" id="PF03126">
    <property type="entry name" value="Plus-3"/>
    <property type="match status" value="1"/>
</dbReference>
<dbReference type="SUPFAM" id="SSF159042">
    <property type="entry name" value="Plus3-like"/>
    <property type="match status" value="1"/>
</dbReference>
<keyword evidence="1" id="KW-0862">Zinc</keyword>
<dbReference type="InterPro" id="IPR004343">
    <property type="entry name" value="Plus-3_dom"/>
</dbReference>
<feature type="region of interest" description="Disordered" evidence="2">
    <location>
        <begin position="280"/>
        <end position="308"/>
    </location>
</feature>
<dbReference type="GO" id="GO:0003677">
    <property type="term" value="F:DNA binding"/>
    <property type="evidence" value="ECO:0007669"/>
    <property type="project" value="InterPro"/>
</dbReference>
<dbReference type="PROSITE" id="PS50158">
    <property type="entry name" value="ZF_CCHC"/>
    <property type="match status" value="1"/>
</dbReference>
<feature type="region of interest" description="Disordered" evidence="2">
    <location>
        <begin position="330"/>
        <end position="392"/>
    </location>
</feature>
<evidence type="ECO:0000256" key="1">
    <source>
        <dbReference type="PROSITE-ProRule" id="PRU00047"/>
    </source>
</evidence>
<evidence type="ECO:0000259" key="3">
    <source>
        <dbReference type="PROSITE" id="PS50158"/>
    </source>
</evidence>
<dbReference type="PANTHER" id="PTHR38940:SF4">
    <property type="entry name" value="OS01G0775100 PROTEIN"/>
    <property type="match status" value="1"/>
</dbReference>
<feature type="compositionally biased region" description="Polar residues" evidence="2">
    <location>
        <begin position="330"/>
        <end position="342"/>
    </location>
</feature>